<proteinExistence type="predicted"/>
<dbReference type="AlphaFoldDB" id="A0A5C7EKQ9"/>
<sequence>MGQYRRRRPNRSRPARPPGFRTVDRRRQVVRRGRHRKESLIQPRRPSPALFRPPRAACLQPRPGKPSPDGVGFLPATKEEP</sequence>
<evidence type="ECO:0000313" key="2">
    <source>
        <dbReference type="EMBL" id="TXF11638.1"/>
    </source>
</evidence>
<dbReference type="InParanoid" id="A0A5C7EKQ9"/>
<feature type="compositionally biased region" description="Basic residues" evidence="1">
    <location>
        <begin position="1"/>
        <end position="14"/>
    </location>
</feature>
<accession>A0A5C7EKQ9</accession>
<reference evidence="2 3" key="1">
    <citation type="submission" date="2019-08" db="EMBL/GenBank/DDBJ databases">
        <title>Pelomicrobium methylotrophicum gen. nov., sp. nov. a moderately thermophilic, facultatively anaerobic, lithoautotrophic and methylotrophic bacterium isolated from a terrestrial mud volcano.</title>
        <authorList>
            <person name="Slobodkina G.B."/>
            <person name="Merkel A.Y."/>
            <person name="Slobodkin A.I."/>
        </authorList>
    </citation>
    <scope>NUCLEOTIDE SEQUENCE [LARGE SCALE GENOMIC DNA]</scope>
    <source>
        <strain evidence="2 3">SM250</strain>
    </source>
</reference>
<organism evidence="2 3">
    <name type="scientific">Pelomicrobium methylotrophicum</name>
    <dbReference type="NCBI Taxonomy" id="2602750"/>
    <lineage>
        <taxon>Bacteria</taxon>
        <taxon>Pseudomonadati</taxon>
        <taxon>Pseudomonadota</taxon>
        <taxon>Hydrogenophilia</taxon>
        <taxon>Hydrogenophilia incertae sedis</taxon>
        <taxon>Pelomicrobium</taxon>
    </lineage>
</organism>
<dbReference type="EMBL" id="VPFL01000012">
    <property type="protein sequence ID" value="TXF11638.1"/>
    <property type="molecule type" value="Genomic_DNA"/>
</dbReference>
<evidence type="ECO:0000313" key="3">
    <source>
        <dbReference type="Proteomes" id="UP000321201"/>
    </source>
</evidence>
<comment type="caution">
    <text evidence="2">The sequence shown here is derived from an EMBL/GenBank/DDBJ whole genome shotgun (WGS) entry which is preliminary data.</text>
</comment>
<feature type="compositionally biased region" description="Basic residues" evidence="1">
    <location>
        <begin position="28"/>
        <end position="37"/>
    </location>
</feature>
<name>A0A5C7EKQ9_9PROT</name>
<dbReference type="Proteomes" id="UP000321201">
    <property type="component" value="Unassembled WGS sequence"/>
</dbReference>
<protein>
    <submittedName>
        <fullName evidence="2">Uncharacterized protein</fullName>
    </submittedName>
</protein>
<gene>
    <name evidence="2" type="ORF">FR698_09880</name>
</gene>
<evidence type="ECO:0000256" key="1">
    <source>
        <dbReference type="SAM" id="MobiDB-lite"/>
    </source>
</evidence>
<feature type="region of interest" description="Disordered" evidence="1">
    <location>
        <begin position="1"/>
        <end position="81"/>
    </location>
</feature>
<keyword evidence="3" id="KW-1185">Reference proteome</keyword>